<dbReference type="PANTHER" id="PTHR35848:SF9">
    <property type="entry name" value="SLL1358 PROTEIN"/>
    <property type="match status" value="1"/>
</dbReference>
<dbReference type="Pfam" id="PF07883">
    <property type="entry name" value="Cupin_2"/>
    <property type="match status" value="1"/>
</dbReference>
<evidence type="ECO:0000313" key="4">
    <source>
        <dbReference type="EMBL" id="SCM79573.1"/>
    </source>
</evidence>
<feature type="compositionally biased region" description="Basic and acidic residues" evidence="2">
    <location>
        <begin position="152"/>
        <end position="164"/>
    </location>
</feature>
<protein>
    <recommendedName>
        <fullName evidence="3">Cupin type-2 domain-containing protein</fullName>
    </recommendedName>
</protein>
<accession>A0A212LPX0</accession>
<dbReference type="InterPro" id="IPR014710">
    <property type="entry name" value="RmlC-like_jellyroll"/>
</dbReference>
<dbReference type="InterPro" id="IPR051610">
    <property type="entry name" value="GPI/OXD"/>
</dbReference>
<name>A0A212LPX0_9HYPH</name>
<feature type="compositionally biased region" description="Basic and acidic residues" evidence="2">
    <location>
        <begin position="128"/>
        <end position="143"/>
    </location>
</feature>
<dbReference type="AlphaFoldDB" id="A0A212LPX0"/>
<keyword evidence="1" id="KW-0479">Metal-binding</keyword>
<sequence>MPNRPSAIAHWSDIEQPEWHYDGDEEMMGLDAPFSKRFGLSRLGIHHVRLAPGRRTSFPHAESADEEFVYVIEGDPDVWLDGHLHRLRPGDAVGFPAGTGLAHTFLNNTGAEVRLLVVGERTKPENRVVYPKHPERRPLHPDWWDGAPERPLGPHDGKPDAKGD</sequence>
<dbReference type="PANTHER" id="PTHR35848">
    <property type="entry name" value="OXALATE-BINDING PROTEIN"/>
    <property type="match status" value="1"/>
</dbReference>
<feature type="domain" description="Cupin type-2" evidence="3">
    <location>
        <begin position="47"/>
        <end position="118"/>
    </location>
</feature>
<dbReference type="CDD" id="cd02224">
    <property type="entry name" value="cupin_SPO2919-like"/>
    <property type="match status" value="1"/>
</dbReference>
<dbReference type="SUPFAM" id="SSF51182">
    <property type="entry name" value="RmlC-like cupins"/>
    <property type="match status" value="1"/>
</dbReference>
<gene>
    <name evidence="4" type="ORF">KL86PLE_90517</name>
</gene>
<organism evidence="4">
    <name type="scientific">uncultured Pleomorphomonas sp</name>
    <dbReference type="NCBI Taxonomy" id="442121"/>
    <lineage>
        <taxon>Bacteria</taxon>
        <taxon>Pseudomonadati</taxon>
        <taxon>Pseudomonadota</taxon>
        <taxon>Alphaproteobacteria</taxon>
        <taxon>Hyphomicrobiales</taxon>
        <taxon>Pleomorphomonadaceae</taxon>
        <taxon>Pleomorphomonas</taxon>
        <taxon>environmental samples</taxon>
    </lineage>
</organism>
<reference evidence="4" key="1">
    <citation type="submission" date="2016-08" db="EMBL/GenBank/DDBJ databases">
        <authorList>
            <person name="Seilhamer J.J."/>
        </authorList>
    </citation>
    <scope>NUCLEOTIDE SEQUENCE</scope>
    <source>
        <strain evidence="4">86</strain>
    </source>
</reference>
<evidence type="ECO:0000256" key="1">
    <source>
        <dbReference type="ARBA" id="ARBA00022723"/>
    </source>
</evidence>
<evidence type="ECO:0000256" key="2">
    <source>
        <dbReference type="SAM" id="MobiDB-lite"/>
    </source>
</evidence>
<dbReference type="InterPro" id="IPR011051">
    <property type="entry name" value="RmlC_Cupin_sf"/>
</dbReference>
<dbReference type="Gene3D" id="2.60.120.10">
    <property type="entry name" value="Jelly Rolls"/>
    <property type="match status" value="1"/>
</dbReference>
<evidence type="ECO:0000259" key="3">
    <source>
        <dbReference type="Pfam" id="PF07883"/>
    </source>
</evidence>
<dbReference type="InterPro" id="IPR013096">
    <property type="entry name" value="Cupin_2"/>
</dbReference>
<dbReference type="GO" id="GO:0046872">
    <property type="term" value="F:metal ion binding"/>
    <property type="evidence" value="ECO:0007669"/>
    <property type="project" value="UniProtKB-KW"/>
</dbReference>
<dbReference type="RefSeq" id="WP_288198648.1">
    <property type="nucleotide sequence ID" value="NZ_LT608334.1"/>
</dbReference>
<dbReference type="EMBL" id="FMJD01000013">
    <property type="protein sequence ID" value="SCM79573.1"/>
    <property type="molecule type" value="Genomic_DNA"/>
</dbReference>
<feature type="region of interest" description="Disordered" evidence="2">
    <location>
        <begin position="128"/>
        <end position="164"/>
    </location>
</feature>
<proteinExistence type="predicted"/>